<dbReference type="RefSeq" id="WP_413780904.1">
    <property type="nucleotide sequence ID" value="NZ_JAUOZS010000001.1"/>
</dbReference>
<dbReference type="PANTHER" id="PTHR36512">
    <property type="entry name" value="D-AMINOPEPTIDASE"/>
    <property type="match status" value="1"/>
</dbReference>
<name>A0ABU3P058_9FIRM</name>
<gene>
    <name evidence="2" type="ORF">Q4T40_14330</name>
</gene>
<dbReference type="InterPro" id="IPR005321">
    <property type="entry name" value="Peptidase_S58_DmpA"/>
</dbReference>
<organism evidence="2 3">
    <name type="scientific">Anaeroselena agilis</name>
    <dbReference type="NCBI Taxonomy" id="3063788"/>
    <lineage>
        <taxon>Bacteria</taxon>
        <taxon>Bacillati</taxon>
        <taxon>Bacillota</taxon>
        <taxon>Negativicutes</taxon>
        <taxon>Acetonemataceae</taxon>
        <taxon>Anaeroselena</taxon>
    </lineage>
</organism>
<sequence>MMDAIPATAIPGFKLGNAHDLAAATGCTVILCPAGAVAGVDVRGGAPGTRETDLLRPENYVEKIHAVLLAGGSAFGLDAASGVMAWLEERGIGFDVGVAKVPIVAGAVLFDLPCGDPSVRPDKAMGYAACQAAEQGSFAEGTAGAGAGATVGKFFGMDHAMKGGLGAYAVKVGDLIVGAVVAVNCLGDVVDPDSGRIIAGACRQDPFAFLGSEDGMIARYGRTGNLFAGNTTIGAILTNAALTKAQAAKIASMAHNGYARTMRPAHTMVDGDTVFCLSAGDVTADTSVVGLLAARVMARAVLRAVTEATSLAGIKAARDIKKD</sequence>
<dbReference type="CDD" id="cd02252">
    <property type="entry name" value="nylC_like"/>
    <property type="match status" value="1"/>
</dbReference>
<comment type="caution">
    <text evidence="2">The sequence shown here is derived from an EMBL/GenBank/DDBJ whole genome shotgun (WGS) entry which is preliminary data.</text>
</comment>
<reference evidence="2 3" key="1">
    <citation type="submission" date="2023-07" db="EMBL/GenBank/DDBJ databases">
        <title>The novel representative of Negativicutes class, Anaeroselena agilis gen. nov. sp. nov.</title>
        <authorList>
            <person name="Prokofeva M.I."/>
            <person name="Elcheninov A.G."/>
            <person name="Klyukina A."/>
            <person name="Kublanov I.V."/>
            <person name="Frolov E.N."/>
            <person name="Podosokorskaya O.A."/>
        </authorList>
    </citation>
    <scope>NUCLEOTIDE SEQUENCE [LARGE SCALE GENOMIC DNA]</scope>
    <source>
        <strain evidence="2 3">4137-cl</strain>
    </source>
</reference>
<keyword evidence="3" id="KW-1185">Reference proteome</keyword>
<evidence type="ECO:0000256" key="1">
    <source>
        <dbReference type="ARBA" id="ARBA00007068"/>
    </source>
</evidence>
<dbReference type="Gene3D" id="3.60.70.12">
    <property type="entry name" value="L-amino peptidase D-ALA esterase/amidase"/>
    <property type="match status" value="1"/>
</dbReference>
<dbReference type="Pfam" id="PF03576">
    <property type="entry name" value="Peptidase_S58"/>
    <property type="match status" value="1"/>
</dbReference>
<protein>
    <submittedName>
        <fullName evidence="2">P1 family peptidase</fullName>
    </submittedName>
</protein>
<dbReference type="SUPFAM" id="SSF56266">
    <property type="entry name" value="DmpA/ArgJ-like"/>
    <property type="match status" value="1"/>
</dbReference>
<dbReference type="InterPro" id="IPR016117">
    <property type="entry name" value="ArgJ-like_dom_sf"/>
</dbReference>
<dbReference type="Proteomes" id="UP001254848">
    <property type="component" value="Unassembled WGS sequence"/>
</dbReference>
<proteinExistence type="inferred from homology"/>
<accession>A0ABU3P058</accession>
<evidence type="ECO:0000313" key="3">
    <source>
        <dbReference type="Proteomes" id="UP001254848"/>
    </source>
</evidence>
<evidence type="ECO:0000313" key="2">
    <source>
        <dbReference type="EMBL" id="MDT8902423.1"/>
    </source>
</evidence>
<dbReference type="EMBL" id="JAUOZS010000001">
    <property type="protein sequence ID" value="MDT8902423.1"/>
    <property type="molecule type" value="Genomic_DNA"/>
</dbReference>
<dbReference type="PANTHER" id="PTHR36512:SF3">
    <property type="entry name" value="BLR5678 PROTEIN"/>
    <property type="match status" value="1"/>
</dbReference>
<comment type="similarity">
    <text evidence="1">Belongs to the peptidase S58 family.</text>
</comment>